<gene>
    <name evidence="1" type="ORF">AB664_39925</name>
</gene>
<protein>
    <submittedName>
        <fullName evidence="1">Uncharacterized protein</fullName>
    </submittedName>
</protein>
<proteinExistence type="predicted"/>
<reference evidence="1" key="1">
    <citation type="submission" date="2016-02" db="EMBL/GenBank/DDBJ databases">
        <title>Genomic sequences of Ochrobactrum anthropi.</title>
        <authorList>
            <person name="Chudasama K.S."/>
            <person name="Thaker V.S."/>
        </authorList>
    </citation>
    <scope>NUCLEOTIDE SEQUENCE [LARGE SCALE GENOMIC DNA]</scope>
    <source>
        <strain evidence="1">SUBG007</strain>
    </source>
</reference>
<dbReference type="AlphaFoldDB" id="A0A656Z5C5"/>
<dbReference type="EMBL" id="LUAY01004585">
    <property type="protein sequence ID" value="KYB45488.1"/>
    <property type="molecule type" value="Genomic_DNA"/>
</dbReference>
<organism evidence="1">
    <name type="scientific">Brucella anthropi</name>
    <name type="common">Ochrobactrum anthropi</name>
    <dbReference type="NCBI Taxonomy" id="529"/>
    <lineage>
        <taxon>Bacteria</taxon>
        <taxon>Pseudomonadati</taxon>
        <taxon>Pseudomonadota</taxon>
        <taxon>Alphaproteobacteria</taxon>
        <taxon>Hyphomicrobiales</taxon>
        <taxon>Brucellaceae</taxon>
        <taxon>Brucella/Ochrobactrum group</taxon>
        <taxon>Brucella</taxon>
    </lineage>
</organism>
<accession>A0A656Z5C5</accession>
<name>A0A656Z5C5_BRUAN</name>
<sequence>LGAKVVQRDTTRQETLAYIEEMLQELFKMARGTDSHLLVYLMDMALQEARDNQHHCPCD</sequence>
<comment type="caution">
    <text evidence="1">The sequence shown here is derived from an EMBL/GenBank/DDBJ whole genome shotgun (WGS) entry which is preliminary data.</text>
</comment>
<feature type="non-terminal residue" evidence="1">
    <location>
        <position position="1"/>
    </location>
</feature>
<evidence type="ECO:0000313" key="1">
    <source>
        <dbReference type="EMBL" id="KYB45488.1"/>
    </source>
</evidence>